<name>A0A0C2S0U8_AMAMK</name>
<evidence type="ECO:0000313" key="1">
    <source>
        <dbReference type="EMBL" id="KIL56260.1"/>
    </source>
</evidence>
<dbReference type="EMBL" id="KN818435">
    <property type="protein sequence ID" value="KIL56260.1"/>
    <property type="molecule type" value="Genomic_DNA"/>
</dbReference>
<reference evidence="1 2" key="1">
    <citation type="submission" date="2014-04" db="EMBL/GenBank/DDBJ databases">
        <title>Evolutionary Origins and Diversification of the Mycorrhizal Mutualists.</title>
        <authorList>
            <consortium name="DOE Joint Genome Institute"/>
            <consortium name="Mycorrhizal Genomics Consortium"/>
            <person name="Kohler A."/>
            <person name="Kuo A."/>
            <person name="Nagy L.G."/>
            <person name="Floudas D."/>
            <person name="Copeland A."/>
            <person name="Barry K.W."/>
            <person name="Cichocki N."/>
            <person name="Veneault-Fourrey C."/>
            <person name="LaButti K."/>
            <person name="Lindquist E.A."/>
            <person name="Lipzen A."/>
            <person name="Lundell T."/>
            <person name="Morin E."/>
            <person name="Murat C."/>
            <person name="Riley R."/>
            <person name="Ohm R."/>
            <person name="Sun H."/>
            <person name="Tunlid A."/>
            <person name="Henrissat B."/>
            <person name="Grigoriev I.V."/>
            <person name="Hibbett D.S."/>
            <person name="Martin F."/>
        </authorList>
    </citation>
    <scope>NUCLEOTIDE SEQUENCE [LARGE SCALE GENOMIC DNA]</scope>
    <source>
        <strain evidence="1 2">Koide BX008</strain>
    </source>
</reference>
<protein>
    <submittedName>
        <fullName evidence="1">Uncharacterized protein</fullName>
    </submittedName>
</protein>
<organism evidence="1 2">
    <name type="scientific">Amanita muscaria (strain Koide BX008)</name>
    <dbReference type="NCBI Taxonomy" id="946122"/>
    <lineage>
        <taxon>Eukaryota</taxon>
        <taxon>Fungi</taxon>
        <taxon>Dikarya</taxon>
        <taxon>Basidiomycota</taxon>
        <taxon>Agaricomycotina</taxon>
        <taxon>Agaricomycetes</taxon>
        <taxon>Agaricomycetidae</taxon>
        <taxon>Agaricales</taxon>
        <taxon>Pluteineae</taxon>
        <taxon>Amanitaceae</taxon>
        <taxon>Amanita</taxon>
    </lineage>
</organism>
<accession>A0A0C2S0U8</accession>
<dbReference type="AlphaFoldDB" id="A0A0C2S0U8"/>
<proteinExistence type="predicted"/>
<dbReference type="Proteomes" id="UP000054549">
    <property type="component" value="Unassembled WGS sequence"/>
</dbReference>
<sequence length="61" mass="6606">MPVLMSPRARISNAVREEGVFLELTDVLSLIRGSQNELAVGLKGGGTAGRRRKPQYAFGSF</sequence>
<dbReference type="HOGENOM" id="CLU_2922132_0_0_1"/>
<dbReference type="InParanoid" id="A0A0C2S0U8"/>
<gene>
    <name evidence="1" type="ORF">M378DRAFT_172846</name>
</gene>
<evidence type="ECO:0000313" key="2">
    <source>
        <dbReference type="Proteomes" id="UP000054549"/>
    </source>
</evidence>
<keyword evidence="2" id="KW-1185">Reference proteome</keyword>